<reference evidence="8 9" key="1">
    <citation type="submission" date="2019-05" db="EMBL/GenBank/DDBJ databases">
        <title>Kocuria coralli sp. nov., a novel actinobacterium isolated from coral reef seawater.</title>
        <authorList>
            <person name="Li J."/>
        </authorList>
    </citation>
    <scope>NUCLEOTIDE SEQUENCE [LARGE SCALE GENOMIC DNA]</scope>
    <source>
        <strain evidence="8 9">SCSIO 13007</strain>
    </source>
</reference>
<name>A0A5J5KWL8_9MICC</name>
<evidence type="ECO:0000256" key="6">
    <source>
        <dbReference type="RuleBase" id="RU363032"/>
    </source>
</evidence>
<sequence>MNLLAGTWQWLVDPANWSGAGAIPSRILEHLAYSGIVMVVAVVVAVPLGLLVGHTGRGSGAVIGVSGALRALPTLGLLTLFSLLMGLGLVPPLLALVILAVPPILTATYAGVAEVSPQVKDAAKAQGMTPLQVLTRVEMPLALPVAMGGIRNAALQVIATATVAAYINLGGLGRYLIDGLAVRDYSRMLGSVLLVAVLALAIDAVLAALQRALTSPGIRASPAGAH</sequence>
<feature type="transmembrane region" description="Helical" evidence="6">
    <location>
        <begin position="189"/>
        <end position="209"/>
    </location>
</feature>
<organism evidence="8 9">
    <name type="scientific">Kocuria coralli</name>
    <dbReference type="NCBI Taxonomy" id="1461025"/>
    <lineage>
        <taxon>Bacteria</taxon>
        <taxon>Bacillati</taxon>
        <taxon>Actinomycetota</taxon>
        <taxon>Actinomycetes</taxon>
        <taxon>Micrococcales</taxon>
        <taxon>Micrococcaceae</taxon>
        <taxon>Kocuria</taxon>
    </lineage>
</organism>
<proteinExistence type="inferred from homology"/>
<evidence type="ECO:0000256" key="4">
    <source>
        <dbReference type="ARBA" id="ARBA00022989"/>
    </source>
</evidence>
<evidence type="ECO:0000256" key="1">
    <source>
        <dbReference type="ARBA" id="ARBA00004141"/>
    </source>
</evidence>
<keyword evidence="9" id="KW-1185">Reference proteome</keyword>
<comment type="subcellular location">
    <subcellularLocation>
        <location evidence="6">Cell membrane</location>
        <topology evidence="6">Multi-pass membrane protein</topology>
    </subcellularLocation>
    <subcellularLocation>
        <location evidence="1">Membrane</location>
        <topology evidence="1">Multi-pass membrane protein</topology>
    </subcellularLocation>
</comment>
<comment type="similarity">
    <text evidence="6">Belongs to the binding-protein-dependent transport system permease family.</text>
</comment>
<dbReference type="PANTHER" id="PTHR30177:SF33">
    <property type="entry name" value="POSSIBLE OSMOPROTECTANT (GLYCINE BETAINE_CARNITINE_CHOLINE_L-PROLINE) TRANSPORT INTEGRAL MEMBRANE PROTEIN ABC TRANSPORTER PROZ"/>
    <property type="match status" value="1"/>
</dbReference>
<evidence type="ECO:0000313" key="9">
    <source>
        <dbReference type="Proteomes" id="UP000325957"/>
    </source>
</evidence>
<evidence type="ECO:0000313" key="8">
    <source>
        <dbReference type="EMBL" id="KAA9393305.1"/>
    </source>
</evidence>
<dbReference type="Pfam" id="PF00528">
    <property type="entry name" value="BPD_transp_1"/>
    <property type="match status" value="1"/>
</dbReference>
<dbReference type="Gene3D" id="1.10.3720.10">
    <property type="entry name" value="MetI-like"/>
    <property type="match status" value="1"/>
</dbReference>
<dbReference type="Proteomes" id="UP000325957">
    <property type="component" value="Unassembled WGS sequence"/>
</dbReference>
<evidence type="ECO:0000259" key="7">
    <source>
        <dbReference type="PROSITE" id="PS50928"/>
    </source>
</evidence>
<keyword evidence="4 6" id="KW-1133">Transmembrane helix</keyword>
<dbReference type="GO" id="GO:0031460">
    <property type="term" value="P:glycine betaine transport"/>
    <property type="evidence" value="ECO:0007669"/>
    <property type="project" value="TreeGrafter"/>
</dbReference>
<dbReference type="OrthoDB" id="5244012at2"/>
<evidence type="ECO:0000256" key="2">
    <source>
        <dbReference type="ARBA" id="ARBA00022448"/>
    </source>
</evidence>
<dbReference type="SUPFAM" id="SSF161098">
    <property type="entry name" value="MetI-like"/>
    <property type="match status" value="1"/>
</dbReference>
<feature type="transmembrane region" description="Helical" evidence="6">
    <location>
        <begin position="31"/>
        <end position="53"/>
    </location>
</feature>
<feature type="transmembrane region" description="Helical" evidence="6">
    <location>
        <begin position="93"/>
        <end position="112"/>
    </location>
</feature>
<protein>
    <submittedName>
        <fullName evidence="8">ABC transporter permease</fullName>
    </submittedName>
</protein>
<gene>
    <name evidence="8" type="ORF">FCK90_13040</name>
</gene>
<feature type="transmembrane region" description="Helical" evidence="6">
    <location>
        <begin position="157"/>
        <end position="177"/>
    </location>
</feature>
<dbReference type="AlphaFoldDB" id="A0A5J5KWL8"/>
<dbReference type="GO" id="GO:0055085">
    <property type="term" value="P:transmembrane transport"/>
    <property type="evidence" value="ECO:0007669"/>
    <property type="project" value="InterPro"/>
</dbReference>
<accession>A0A5J5KWL8</accession>
<dbReference type="EMBL" id="SZWF01000022">
    <property type="protein sequence ID" value="KAA9393305.1"/>
    <property type="molecule type" value="Genomic_DNA"/>
</dbReference>
<dbReference type="PANTHER" id="PTHR30177">
    <property type="entry name" value="GLYCINE BETAINE/L-PROLINE TRANSPORT SYSTEM PERMEASE PROTEIN PROW"/>
    <property type="match status" value="1"/>
</dbReference>
<keyword evidence="5 6" id="KW-0472">Membrane</keyword>
<dbReference type="InterPro" id="IPR000515">
    <property type="entry name" value="MetI-like"/>
</dbReference>
<comment type="caution">
    <text evidence="8">The sequence shown here is derived from an EMBL/GenBank/DDBJ whole genome shotgun (WGS) entry which is preliminary data.</text>
</comment>
<evidence type="ECO:0000256" key="5">
    <source>
        <dbReference type="ARBA" id="ARBA00023136"/>
    </source>
</evidence>
<feature type="transmembrane region" description="Helical" evidence="6">
    <location>
        <begin position="60"/>
        <end position="87"/>
    </location>
</feature>
<keyword evidence="2 6" id="KW-0813">Transport</keyword>
<feature type="domain" description="ABC transmembrane type-1" evidence="7">
    <location>
        <begin position="27"/>
        <end position="206"/>
    </location>
</feature>
<dbReference type="RefSeq" id="WP_158034742.1">
    <property type="nucleotide sequence ID" value="NZ_ML708626.1"/>
</dbReference>
<dbReference type="GO" id="GO:0005886">
    <property type="term" value="C:plasma membrane"/>
    <property type="evidence" value="ECO:0007669"/>
    <property type="project" value="UniProtKB-SubCell"/>
</dbReference>
<evidence type="ECO:0000256" key="3">
    <source>
        <dbReference type="ARBA" id="ARBA00022692"/>
    </source>
</evidence>
<keyword evidence="3 6" id="KW-0812">Transmembrane</keyword>
<dbReference type="PROSITE" id="PS50928">
    <property type="entry name" value="ABC_TM1"/>
    <property type="match status" value="1"/>
</dbReference>
<dbReference type="InterPro" id="IPR035906">
    <property type="entry name" value="MetI-like_sf"/>
</dbReference>
<dbReference type="CDD" id="cd06261">
    <property type="entry name" value="TM_PBP2"/>
    <property type="match status" value="1"/>
</dbReference>
<dbReference type="InterPro" id="IPR051204">
    <property type="entry name" value="ABC_transp_perm/SBD"/>
</dbReference>